<feature type="signal peptide" evidence="1">
    <location>
        <begin position="1"/>
        <end position="22"/>
    </location>
</feature>
<name>A0A2T0RQZ6_9RHOB</name>
<dbReference type="PROSITE" id="PS51257">
    <property type="entry name" value="PROKAR_LIPOPROTEIN"/>
    <property type="match status" value="1"/>
</dbReference>
<keyword evidence="3" id="KW-1185">Reference proteome</keyword>
<evidence type="ECO:0000313" key="3">
    <source>
        <dbReference type="Proteomes" id="UP000239480"/>
    </source>
</evidence>
<dbReference type="EMBL" id="PVTD01000004">
    <property type="protein sequence ID" value="PRY23614.1"/>
    <property type="molecule type" value="Genomic_DNA"/>
</dbReference>
<dbReference type="RefSeq" id="WP_211300984.1">
    <property type="nucleotide sequence ID" value="NZ_PVTD01000004.1"/>
</dbReference>
<protein>
    <submittedName>
        <fullName evidence="2">Uncharacterized protein</fullName>
    </submittedName>
</protein>
<evidence type="ECO:0000256" key="1">
    <source>
        <dbReference type="SAM" id="SignalP"/>
    </source>
</evidence>
<accession>A0A2T0RQZ6</accession>
<evidence type="ECO:0000313" key="2">
    <source>
        <dbReference type="EMBL" id="PRY23614.1"/>
    </source>
</evidence>
<sequence>MRLPILLALPAFLMACETPAPATSDLPLFGNGYRADGDQCRRVGENGYTNQFLDDAADLVACPEDYEGVGVFVTDTGAVQVAAYQGYILYSVPRR</sequence>
<dbReference type="Proteomes" id="UP000239480">
    <property type="component" value="Unassembled WGS sequence"/>
</dbReference>
<dbReference type="AlphaFoldDB" id="A0A2T0RQZ6"/>
<proteinExistence type="predicted"/>
<gene>
    <name evidence="2" type="ORF">CLV78_104105</name>
</gene>
<feature type="chain" id="PRO_5015777625" evidence="1">
    <location>
        <begin position="23"/>
        <end position="95"/>
    </location>
</feature>
<reference evidence="2 3" key="1">
    <citation type="submission" date="2018-03" db="EMBL/GenBank/DDBJ databases">
        <title>Genomic Encyclopedia of Archaeal and Bacterial Type Strains, Phase II (KMG-II): from individual species to whole genera.</title>
        <authorList>
            <person name="Goeker M."/>
        </authorList>
    </citation>
    <scope>NUCLEOTIDE SEQUENCE [LARGE SCALE GENOMIC DNA]</scope>
    <source>
        <strain evidence="2 3">DSM 29328</strain>
    </source>
</reference>
<comment type="caution">
    <text evidence="2">The sequence shown here is derived from an EMBL/GenBank/DDBJ whole genome shotgun (WGS) entry which is preliminary data.</text>
</comment>
<organism evidence="2 3">
    <name type="scientific">Aliiruegeria haliotis</name>
    <dbReference type="NCBI Taxonomy" id="1280846"/>
    <lineage>
        <taxon>Bacteria</taxon>
        <taxon>Pseudomonadati</taxon>
        <taxon>Pseudomonadota</taxon>
        <taxon>Alphaproteobacteria</taxon>
        <taxon>Rhodobacterales</taxon>
        <taxon>Roseobacteraceae</taxon>
        <taxon>Aliiruegeria</taxon>
    </lineage>
</organism>
<keyword evidence="1" id="KW-0732">Signal</keyword>